<feature type="compositionally biased region" description="Polar residues" evidence="1">
    <location>
        <begin position="56"/>
        <end position="67"/>
    </location>
</feature>
<keyword evidence="4" id="KW-1185">Reference proteome</keyword>
<keyword evidence="2" id="KW-0812">Transmembrane</keyword>
<keyword evidence="2" id="KW-1133">Transmembrane helix</keyword>
<evidence type="ECO:0000256" key="1">
    <source>
        <dbReference type="SAM" id="MobiDB-lite"/>
    </source>
</evidence>
<dbReference type="AlphaFoldDB" id="A0A367RRJ4"/>
<name>A0A367RRJ4_9NOSO</name>
<evidence type="ECO:0000256" key="2">
    <source>
        <dbReference type="SAM" id="Phobius"/>
    </source>
</evidence>
<dbReference type="Proteomes" id="UP000252107">
    <property type="component" value="Unassembled WGS sequence"/>
</dbReference>
<proteinExistence type="predicted"/>
<sequence>MLFRKFPYRDEVLAAVTVIMVIGSLTLAAIDEKSRPQFIELTKFAVSTYIGLLIPQSRSNDTDSNSNKIDEQDEDEKHR</sequence>
<evidence type="ECO:0000313" key="3">
    <source>
        <dbReference type="EMBL" id="RCJ38340.1"/>
    </source>
</evidence>
<organism evidence="3 4">
    <name type="scientific">Nostoc minutum NIES-26</name>
    <dbReference type="NCBI Taxonomy" id="1844469"/>
    <lineage>
        <taxon>Bacteria</taxon>
        <taxon>Bacillati</taxon>
        <taxon>Cyanobacteriota</taxon>
        <taxon>Cyanophyceae</taxon>
        <taxon>Nostocales</taxon>
        <taxon>Nostocaceae</taxon>
        <taxon>Nostoc</taxon>
    </lineage>
</organism>
<reference evidence="3" key="1">
    <citation type="submission" date="2016-04" db="EMBL/GenBank/DDBJ databases">
        <authorList>
            <person name="Tabuchi Yagui T.R."/>
        </authorList>
    </citation>
    <scope>NUCLEOTIDE SEQUENCE [LARGE SCALE GENOMIC DNA]</scope>
    <source>
        <strain evidence="3">NIES-26</strain>
    </source>
</reference>
<comment type="caution">
    <text evidence="3">The sequence shown here is derived from an EMBL/GenBank/DDBJ whole genome shotgun (WGS) entry which is preliminary data.</text>
</comment>
<dbReference type="EMBL" id="LXQD01000098">
    <property type="protein sequence ID" value="RCJ38340.1"/>
    <property type="molecule type" value="Genomic_DNA"/>
</dbReference>
<protein>
    <recommendedName>
        <fullName evidence="5">Holin</fullName>
    </recommendedName>
</protein>
<feature type="region of interest" description="Disordered" evidence="1">
    <location>
        <begin position="56"/>
        <end position="79"/>
    </location>
</feature>
<evidence type="ECO:0000313" key="4">
    <source>
        <dbReference type="Proteomes" id="UP000252107"/>
    </source>
</evidence>
<accession>A0A367RRJ4</accession>
<keyword evidence="2" id="KW-0472">Membrane</keyword>
<feature type="transmembrane region" description="Helical" evidence="2">
    <location>
        <begin position="12"/>
        <end position="30"/>
    </location>
</feature>
<gene>
    <name evidence="3" type="ORF">A6770_13395</name>
</gene>
<evidence type="ECO:0008006" key="5">
    <source>
        <dbReference type="Google" id="ProtNLM"/>
    </source>
</evidence>